<reference evidence="1" key="1">
    <citation type="journal article" date="2021" name="Proc. Natl. Acad. Sci. U.S.A.">
        <title>A Catalog of Tens of Thousands of Viruses from Human Metagenomes Reveals Hidden Associations with Chronic Diseases.</title>
        <authorList>
            <person name="Tisza M.J."/>
            <person name="Buck C.B."/>
        </authorList>
    </citation>
    <scope>NUCLEOTIDE SEQUENCE</scope>
    <source>
        <strain evidence="1">Ctikv1</strain>
    </source>
</reference>
<dbReference type="EMBL" id="BK015046">
    <property type="protein sequence ID" value="DAD88734.1"/>
    <property type="molecule type" value="Genomic_DNA"/>
</dbReference>
<sequence>MDTITNDYIQDYLHSDKFIDLLEYFVAKYNENADSIRKSGLHKSAEFLDDAKDKLLVILDKIKAGETLDKSDADIILNNIHLSVPIKK</sequence>
<name>A0A8S5N299_9CAUD</name>
<organism evidence="1">
    <name type="scientific">Caudovirales sp. ctikv1</name>
    <dbReference type="NCBI Taxonomy" id="2826781"/>
    <lineage>
        <taxon>Viruses</taxon>
        <taxon>Duplodnaviria</taxon>
        <taxon>Heunggongvirae</taxon>
        <taxon>Uroviricota</taxon>
        <taxon>Caudoviricetes</taxon>
    </lineage>
</organism>
<evidence type="ECO:0000313" key="1">
    <source>
        <dbReference type="EMBL" id="DAD88734.1"/>
    </source>
</evidence>
<proteinExistence type="predicted"/>
<protein>
    <submittedName>
        <fullName evidence="1">Uncharacterized protein</fullName>
    </submittedName>
</protein>
<accession>A0A8S5N299</accession>